<sequence>MNEGPASVCGGHQDTCPAGSSQDYPSPREATPTPGEEQELHYASLSFQGLRPREPADQEAPSTTEYSEIKIHKGQPPRGPDSGLLLETKTSRMLPKS</sequence>
<evidence type="ECO:0000313" key="3">
    <source>
        <dbReference type="Proteomes" id="UP001266305"/>
    </source>
</evidence>
<dbReference type="EMBL" id="JASSZA010000019">
    <property type="protein sequence ID" value="KAK2088958.1"/>
    <property type="molecule type" value="Genomic_DNA"/>
</dbReference>
<comment type="caution">
    <text evidence="2">The sequence shown here is derived from an EMBL/GenBank/DDBJ whole genome shotgun (WGS) entry which is preliminary data.</text>
</comment>
<keyword evidence="3" id="KW-1185">Reference proteome</keyword>
<evidence type="ECO:0000256" key="1">
    <source>
        <dbReference type="SAM" id="MobiDB-lite"/>
    </source>
</evidence>
<feature type="region of interest" description="Disordered" evidence="1">
    <location>
        <begin position="1"/>
        <end position="97"/>
    </location>
</feature>
<dbReference type="Proteomes" id="UP001266305">
    <property type="component" value="Unassembled WGS sequence"/>
</dbReference>
<reference evidence="2 3" key="1">
    <citation type="submission" date="2023-05" db="EMBL/GenBank/DDBJ databases">
        <title>B98-5 Cell Line De Novo Hybrid Assembly: An Optical Mapping Approach.</title>
        <authorList>
            <person name="Kananen K."/>
            <person name="Auerbach J.A."/>
            <person name="Kautto E."/>
            <person name="Blachly J.S."/>
        </authorList>
    </citation>
    <scope>NUCLEOTIDE SEQUENCE [LARGE SCALE GENOMIC DNA]</scope>
    <source>
        <strain evidence="2">B95-8</strain>
        <tissue evidence="2">Cell line</tissue>
    </source>
</reference>
<gene>
    <name evidence="2" type="primary">SIGLEC11_1</name>
    <name evidence="2" type="ORF">P7K49_034865</name>
</gene>
<evidence type="ECO:0000313" key="2">
    <source>
        <dbReference type="EMBL" id="KAK2088958.1"/>
    </source>
</evidence>
<organism evidence="2 3">
    <name type="scientific">Saguinus oedipus</name>
    <name type="common">Cotton-top tamarin</name>
    <name type="synonym">Oedipomidas oedipus</name>
    <dbReference type="NCBI Taxonomy" id="9490"/>
    <lineage>
        <taxon>Eukaryota</taxon>
        <taxon>Metazoa</taxon>
        <taxon>Chordata</taxon>
        <taxon>Craniata</taxon>
        <taxon>Vertebrata</taxon>
        <taxon>Euteleostomi</taxon>
        <taxon>Mammalia</taxon>
        <taxon>Eutheria</taxon>
        <taxon>Euarchontoglires</taxon>
        <taxon>Primates</taxon>
        <taxon>Haplorrhini</taxon>
        <taxon>Platyrrhini</taxon>
        <taxon>Cebidae</taxon>
        <taxon>Callitrichinae</taxon>
        <taxon>Saguinus</taxon>
    </lineage>
</organism>
<name>A0ABQ9TX16_SAGOE</name>
<proteinExistence type="predicted"/>
<accession>A0ABQ9TX16</accession>
<protein>
    <submittedName>
        <fullName evidence="2">Sialic acid-binding Ig-like lectin 11</fullName>
    </submittedName>
</protein>